<dbReference type="RefSeq" id="WP_080807169.1">
    <property type="nucleotide sequence ID" value="NZ_CP048558.1"/>
</dbReference>
<evidence type="ECO:0000313" key="2">
    <source>
        <dbReference type="Proteomes" id="UP000198917"/>
    </source>
</evidence>
<reference evidence="1 2" key="1">
    <citation type="submission" date="2016-10" db="EMBL/GenBank/DDBJ databases">
        <authorList>
            <person name="Varghese N."/>
            <person name="Submissions S."/>
        </authorList>
    </citation>
    <scope>NUCLEOTIDE SEQUENCE [LARGE SCALE GENOMIC DNA]</scope>
    <source>
        <strain evidence="1 2">PDC82</strain>
    </source>
</reference>
<dbReference type="Gene3D" id="1.10.3700.10">
    <property type="entry name" value="AGR C 984p-like"/>
    <property type="match status" value="3"/>
</dbReference>
<dbReference type="AlphaFoldDB" id="A0A7Z7BET2"/>
<dbReference type="SUPFAM" id="SSF158837">
    <property type="entry name" value="AGR C 984p-like"/>
    <property type="match status" value="5"/>
</dbReference>
<dbReference type="EMBL" id="FNEW01000001">
    <property type="protein sequence ID" value="SDJ07342.1"/>
    <property type="molecule type" value="Genomic_DNA"/>
</dbReference>
<comment type="caution">
    <text evidence="1">The sequence shown here is derived from an EMBL/GenBank/DDBJ whole genome shotgun (WGS) entry which is preliminary data.</text>
</comment>
<name>A0A7Z7BET2_9HYPH</name>
<gene>
    <name evidence="1" type="ORF">SAMN05428983_0016</name>
</gene>
<dbReference type="InterPro" id="IPR010626">
    <property type="entry name" value="DUF1217"/>
</dbReference>
<sequence length="774" mass="88032">MLPAYTTYALYNRNMESSLKRVANDPIISRDAKYYADNIGKVKSLDAFLKDYKLYSYAMKAHGLEEMTYATAFMKKVLESNLKDPNSFVNKLKDTRYRDFAAAFDFGTIKTEKTVQTKSQQDRLVTAYHDTDKQRNEEQKEETRYYNIVIDKVGQVDDIFKNTRLRNYIFKSFGIDPQTFDYKHLKGVLTSDISKADSYVNSTYKPQLEEWQAKIADLRDQRTKIPSTDKTSLEKNDYLINQYNKRINGADKLFELAATFNFRADGLVNDGTKAQTAVQKRLTNENYVLANPRVTQTGAILNRDFFVQAMKDVTDAGQLTANSRLRTMLIVAFNLEDNSGADQKIQWALRENPADPQSGLYSEKDKGFIDLAKAFNFGTDGKVAAGKAVQSDGQLSTMMNLYFSRYDDKQEAADEKTIKDYRRYIGLTKNLDDFLSAAPAAVAIRNFALKAFNIGTEESSTFKLKKVFTSDLSNPKSYVYTLKDDRFLRLAKAFNFDADGKIGSPRFAQAENEIARISRNYLKEVTRWDKDKKIREKGEKEVGYYREKMGTLETADQLLADRRLLDFMLVAERIDPKSITTDYLKKIFKSDLRDPKSFANTEKDPRFRALAGSFNFDAKGNISATTRQPIQNNRSLMETRDKYVRQKLEERAGEENSGVRLALYFKRMAGGISSAYDILADKALSEVTRTALGIPAETANAKVDAQAKMIEKRLKIKDLQDPKKVEKLVNRFLMTFEANNSGSDPRIALFRQGSASISGNTLATLAQLRSGRRG</sequence>
<accession>A0A7Z7BET2</accession>
<evidence type="ECO:0000313" key="1">
    <source>
        <dbReference type="EMBL" id="SDJ07342.1"/>
    </source>
</evidence>
<dbReference type="InterPro" id="IPR023157">
    <property type="entry name" value="AGR-C-984p-like_sf"/>
</dbReference>
<protein>
    <submittedName>
        <fullName evidence="1">Uncharacterized protein</fullName>
    </submittedName>
</protein>
<dbReference type="Proteomes" id="UP000198917">
    <property type="component" value="Unassembled WGS sequence"/>
</dbReference>
<organism evidence="1 2">
    <name type="scientific">Agrobacterium fabrum</name>
    <dbReference type="NCBI Taxonomy" id="1176649"/>
    <lineage>
        <taxon>Bacteria</taxon>
        <taxon>Pseudomonadati</taxon>
        <taxon>Pseudomonadota</taxon>
        <taxon>Alphaproteobacteria</taxon>
        <taxon>Hyphomicrobiales</taxon>
        <taxon>Rhizobiaceae</taxon>
        <taxon>Rhizobium/Agrobacterium group</taxon>
        <taxon>Agrobacterium</taxon>
        <taxon>Agrobacterium tumefaciens complex</taxon>
    </lineage>
</organism>
<proteinExistence type="predicted"/>
<dbReference type="Pfam" id="PF06748">
    <property type="entry name" value="DUF1217"/>
    <property type="match status" value="3"/>
</dbReference>